<dbReference type="Proteomes" id="UP001151699">
    <property type="component" value="Chromosome A"/>
</dbReference>
<accession>A0A9Q0S9G6</accession>
<feature type="chain" id="PRO_5040396646" description="Transmembrane protein" evidence="2">
    <location>
        <begin position="26"/>
        <end position="58"/>
    </location>
</feature>
<reference evidence="3" key="1">
    <citation type="submission" date="2022-07" db="EMBL/GenBank/DDBJ databases">
        <authorList>
            <person name="Trinca V."/>
            <person name="Uliana J.V.C."/>
            <person name="Torres T.T."/>
            <person name="Ward R.J."/>
            <person name="Monesi N."/>
        </authorList>
    </citation>
    <scope>NUCLEOTIDE SEQUENCE</scope>
    <source>
        <strain evidence="3">HSMRA1968</strain>
        <tissue evidence="3">Whole embryos</tissue>
    </source>
</reference>
<protein>
    <recommendedName>
        <fullName evidence="5">Transmembrane protein</fullName>
    </recommendedName>
</protein>
<feature type="signal peptide" evidence="2">
    <location>
        <begin position="1"/>
        <end position="25"/>
    </location>
</feature>
<gene>
    <name evidence="3" type="ORF">Bhyg_04276</name>
</gene>
<keyword evidence="4" id="KW-1185">Reference proteome</keyword>
<feature type="non-terminal residue" evidence="3">
    <location>
        <position position="58"/>
    </location>
</feature>
<comment type="caution">
    <text evidence="3">The sequence shown here is derived from an EMBL/GenBank/DDBJ whole genome shotgun (WGS) entry which is preliminary data.</text>
</comment>
<feature type="region of interest" description="Disordered" evidence="1">
    <location>
        <begin position="30"/>
        <end position="58"/>
    </location>
</feature>
<name>A0A9Q0S9G6_9DIPT</name>
<organism evidence="3 4">
    <name type="scientific">Pseudolycoriella hygida</name>
    <dbReference type="NCBI Taxonomy" id="35572"/>
    <lineage>
        <taxon>Eukaryota</taxon>
        <taxon>Metazoa</taxon>
        <taxon>Ecdysozoa</taxon>
        <taxon>Arthropoda</taxon>
        <taxon>Hexapoda</taxon>
        <taxon>Insecta</taxon>
        <taxon>Pterygota</taxon>
        <taxon>Neoptera</taxon>
        <taxon>Endopterygota</taxon>
        <taxon>Diptera</taxon>
        <taxon>Nematocera</taxon>
        <taxon>Sciaroidea</taxon>
        <taxon>Sciaridae</taxon>
        <taxon>Pseudolycoriella</taxon>
    </lineage>
</organism>
<proteinExistence type="predicted"/>
<dbReference type="EMBL" id="WJQU01000001">
    <property type="protein sequence ID" value="KAJ6649043.1"/>
    <property type="molecule type" value="Genomic_DNA"/>
</dbReference>
<sequence>MASKLHSFILVFVILVVNSVLEAQAGGIRIRPGSHLPGDASGSNSNHSDITEKSNSSL</sequence>
<dbReference type="AlphaFoldDB" id="A0A9Q0S9G6"/>
<feature type="compositionally biased region" description="Polar residues" evidence="1">
    <location>
        <begin position="41"/>
        <end position="58"/>
    </location>
</feature>
<evidence type="ECO:0000256" key="2">
    <source>
        <dbReference type="SAM" id="SignalP"/>
    </source>
</evidence>
<evidence type="ECO:0008006" key="5">
    <source>
        <dbReference type="Google" id="ProtNLM"/>
    </source>
</evidence>
<keyword evidence="2" id="KW-0732">Signal</keyword>
<evidence type="ECO:0000313" key="3">
    <source>
        <dbReference type="EMBL" id="KAJ6649043.1"/>
    </source>
</evidence>
<evidence type="ECO:0000313" key="4">
    <source>
        <dbReference type="Proteomes" id="UP001151699"/>
    </source>
</evidence>
<evidence type="ECO:0000256" key="1">
    <source>
        <dbReference type="SAM" id="MobiDB-lite"/>
    </source>
</evidence>